<feature type="region of interest" description="Disordered" evidence="1">
    <location>
        <begin position="338"/>
        <end position="386"/>
    </location>
</feature>
<organism evidence="5 6">
    <name type="scientific">Cellulomonas denverensis</name>
    <dbReference type="NCBI Taxonomy" id="264297"/>
    <lineage>
        <taxon>Bacteria</taxon>
        <taxon>Bacillati</taxon>
        <taxon>Actinomycetota</taxon>
        <taxon>Actinomycetes</taxon>
        <taxon>Micrococcales</taxon>
        <taxon>Cellulomonadaceae</taxon>
        <taxon>Cellulomonas</taxon>
    </lineage>
</organism>
<feature type="transmembrane region" description="Helical" evidence="2">
    <location>
        <begin position="394"/>
        <end position="412"/>
    </location>
</feature>
<gene>
    <name evidence="5" type="ORF">HGA03_07080</name>
</gene>
<comment type="caution">
    <text evidence="5">The sequence shown here is derived from an EMBL/GenBank/DDBJ whole genome shotgun (WGS) entry which is preliminary data.</text>
</comment>
<dbReference type="Pfam" id="PF17936">
    <property type="entry name" value="Big_6"/>
    <property type="match status" value="1"/>
</dbReference>
<evidence type="ECO:0000313" key="6">
    <source>
        <dbReference type="Proteomes" id="UP000581206"/>
    </source>
</evidence>
<feature type="compositionally biased region" description="Pro residues" evidence="1">
    <location>
        <begin position="346"/>
        <end position="359"/>
    </location>
</feature>
<dbReference type="Gene3D" id="2.60.40.10">
    <property type="entry name" value="Immunoglobulins"/>
    <property type="match status" value="2"/>
</dbReference>
<dbReference type="GO" id="GO:0005975">
    <property type="term" value="P:carbohydrate metabolic process"/>
    <property type="evidence" value="ECO:0007669"/>
    <property type="project" value="UniProtKB-ARBA"/>
</dbReference>
<evidence type="ECO:0000259" key="4">
    <source>
        <dbReference type="Pfam" id="PF17936"/>
    </source>
</evidence>
<name>A0A7X6KUK1_9CELL</name>
<keyword evidence="2" id="KW-0812">Transmembrane</keyword>
<dbReference type="Proteomes" id="UP000581206">
    <property type="component" value="Unassembled WGS sequence"/>
</dbReference>
<dbReference type="InterPro" id="IPR013783">
    <property type="entry name" value="Ig-like_fold"/>
</dbReference>
<feature type="domain" description="Bacterial Ig" evidence="4">
    <location>
        <begin position="262"/>
        <end position="298"/>
    </location>
</feature>
<keyword evidence="6" id="KW-1185">Reference proteome</keyword>
<dbReference type="AlphaFoldDB" id="A0A7X6KUK1"/>
<keyword evidence="2" id="KW-1133">Transmembrane helix</keyword>
<evidence type="ECO:0000313" key="5">
    <source>
        <dbReference type="EMBL" id="NKY22428.1"/>
    </source>
</evidence>
<keyword evidence="2" id="KW-0472">Membrane</keyword>
<sequence length="420" mass="42323">MRRLSSLCTAATLLAALTVVGAAPAQAAPTDRITTTIANWGTTDTLGYVRVNSATATIREFTVPAVGTTGPVEYTISTGEVYCVAAEQGSSAAVVVYWRPAATNACQNITTVAEVGSNRIGFMAADGPYQGNYLGDASQGGIVDWAQEGFFGVEAPQLIAQIDLTDPTGLVLTRQPEIRGTGHPGAQVVVTRDADGATVGQAEVATDGTWAFSPQIAFDWGEQVALTATQTVTGDPAPTTDQGTFRVADPVTIAAGTPDATARSVQVSGTADPESEVTVTDAAGATVGSATVNPDGTWGPVLVTGLILGDNPLTATERVDGTQVPEVGTAGTTVHVASSGQTPVVPTDPEPTAPAPVAPADPGSTPAATQPATPVASASTPDRIATTGDSATPGLLLTAGIAVVAGLVLVATRRVLARRR</sequence>
<evidence type="ECO:0000256" key="3">
    <source>
        <dbReference type="SAM" id="SignalP"/>
    </source>
</evidence>
<reference evidence="5 6" key="1">
    <citation type="submission" date="2020-04" db="EMBL/GenBank/DDBJ databases">
        <title>MicrobeNet Type strains.</title>
        <authorList>
            <person name="Nicholson A.C."/>
        </authorList>
    </citation>
    <scope>NUCLEOTIDE SEQUENCE [LARGE SCALE GENOMIC DNA]</scope>
    <source>
        <strain evidence="5 6">ATCC BAA-788</strain>
    </source>
</reference>
<evidence type="ECO:0000256" key="1">
    <source>
        <dbReference type="SAM" id="MobiDB-lite"/>
    </source>
</evidence>
<dbReference type="EMBL" id="JAAXOX010000003">
    <property type="protein sequence ID" value="NKY22428.1"/>
    <property type="molecule type" value="Genomic_DNA"/>
</dbReference>
<feature type="compositionally biased region" description="Low complexity" evidence="1">
    <location>
        <begin position="360"/>
        <end position="381"/>
    </location>
</feature>
<evidence type="ECO:0000256" key="2">
    <source>
        <dbReference type="SAM" id="Phobius"/>
    </source>
</evidence>
<proteinExistence type="predicted"/>
<keyword evidence="3" id="KW-0732">Signal</keyword>
<accession>A0A7X6KUK1</accession>
<dbReference type="RefSeq" id="WP_168629564.1">
    <property type="nucleotide sequence ID" value="NZ_BONL01000013.1"/>
</dbReference>
<feature type="signal peptide" evidence="3">
    <location>
        <begin position="1"/>
        <end position="27"/>
    </location>
</feature>
<protein>
    <recommendedName>
        <fullName evidence="4">Bacterial Ig domain-containing protein</fullName>
    </recommendedName>
</protein>
<dbReference type="InterPro" id="IPR041498">
    <property type="entry name" value="Big_6"/>
</dbReference>
<feature type="chain" id="PRO_5030988624" description="Bacterial Ig domain-containing protein" evidence="3">
    <location>
        <begin position="28"/>
        <end position="420"/>
    </location>
</feature>